<evidence type="ECO:0000313" key="1">
    <source>
        <dbReference type="EMBL" id="KKU33889.1"/>
    </source>
</evidence>
<reference evidence="1 2" key="1">
    <citation type="journal article" date="2015" name="Nature">
        <title>rRNA introns, odd ribosomes, and small enigmatic genomes across a large radiation of phyla.</title>
        <authorList>
            <person name="Brown C.T."/>
            <person name="Hug L.A."/>
            <person name="Thomas B.C."/>
            <person name="Sharon I."/>
            <person name="Castelle C.J."/>
            <person name="Singh A."/>
            <person name="Wilkins M.J."/>
            <person name="Williams K.H."/>
            <person name="Banfield J.F."/>
        </authorList>
    </citation>
    <scope>NUCLEOTIDE SEQUENCE [LARGE SCALE GENOMIC DNA]</scope>
</reference>
<sequence length="80" mass="9349">MENHERIVHNYWSDQEKFKTQEFKTLVADAEKIAEKTKRCTPEELLKIAREGRAMTAADAYQILIQDRTAAKASQHWTDN</sequence>
<accession>A0A0G1PM62</accession>
<proteinExistence type="predicted"/>
<name>A0A0G1PM62_9BACT</name>
<dbReference type="EMBL" id="LCMI01000001">
    <property type="protein sequence ID" value="KKU33889.1"/>
    <property type="molecule type" value="Genomic_DNA"/>
</dbReference>
<dbReference type="Proteomes" id="UP000034794">
    <property type="component" value="Unassembled WGS sequence"/>
</dbReference>
<comment type="caution">
    <text evidence="1">The sequence shown here is derived from an EMBL/GenBank/DDBJ whole genome shotgun (WGS) entry which is preliminary data.</text>
</comment>
<evidence type="ECO:0000313" key="2">
    <source>
        <dbReference type="Proteomes" id="UP000034794"/>
    </source>
</evidence>
<dbReference type="AlphaFoldDB" id="A0A0G1PM62"/>
<organism evidence="1 2">
    <name type="scientific">Candidatus Collierbacteria bacterium GW2011_GWA2_46_26</name>
    <dbReference type="NCBI Taxonomy" id="1618381"/>
    <lineage>
        <taxon>Bacteria</taxon>
        <taxon>Candidatus Collieribacteriota</taxon>
    </lineage>
</organism>
<protein>
    <submittedName>
        <fullName evidence="1">Uncharacterized protein</fullName>
    </submittedName>
</protein>
<gene>
    <name evidence="1" type="ORF">UX47_C0001G0172</name>
</gene>